<reference evidence="9 12" key="3">
    <citation type="journal article" date="2019" name="Nat. Med.">
        <title>A library of human gut bacterial isolates paired with longitudinal multiomics data enables mechanistic microbiome research.</title>
        <authorList>
            <person name="Poyet M."/>
            <person name="Groussin M."/>
            <person name="Gibbons S.M."/>
            <person name="Avila-Pacheco J."/>
            <person name="Jiang X."/>
            <person name="Kearney S.M."/>
            <person name="Perrotta A.R."/>
            <person name="Berdy B."/>
            <person name="Zhao S."/>
            <person name="Lieberman T.D."/>
            <person name="Swanson P.K."/>
            <person name="Smith M."/>
            <person name="Roesemann S."/>
            <person name="Alexander J.E."/>
            <person name="Rich S.A."/>
            <person name="Livny J."/>
            <person name="Vlamakis H."/>
            <person name="Clish C."/>
            <person name="Bullock K."/>
            <person name="Deik A."/>
            <person name="Scott J."/>
            <person name="Pierce K.A."/>
            <person name="Xavier R.J."/>
            <person name="Alm E.J."/>
        </authorList>
    </citation>
    <scope>NUCLEOTIDE SEQUENCE [LARGE SCALE GENOMIC DNA]</scope>
    <source>
        <strain evidence="9 12">BIOML-A2</strain>
    </source>
</reference>
<dbReference type="InterPro" id="IPR036721">
    <property type="entry name" value="RCK_C_sf"/>
</dbReference>
<dbReference type="Pfam" id="PF02254">
    <property type="entry name" value="TrkA_N"/>
    <property type="match status" value="1"/>
</dbReference>
<reference evidence="10" key="1">
    <citation type="submission" date="2016-11" db="EMBL/GenBank/DDBJ databases">
        <authorList>
            <person name="Varghese N."/>
            <person name="Submissions S."/>
        </authorList>
    </citation>
    <scope>NUCLEOTIDE SEQUENCE</scope>
    <source>
        <strain evidence="10">DSM 4029</strain>
    </source>
</reference>
<organism evidence="10 11">
    <name type="scientific">Bittarella massiliensis</name>
    <name type="common">ex Durand et al. 2017</name>
    <dbReference type="NCBI Taxonomy" id="1720313"/>
    <lineage>
        <taxon>Bacteria</taxon>
        <taxon>Bacillati</taxon>
        <taxon>Bacillota</taxon>
        <taxon>Clostridia</taxon>
        <taxon>Eubacteriales</taxon>
        <taxon>Oscillospiraceae</taxon>
        <taxon>Bittarella (ex Durand et al. 2017)</taxon>
    </lineage>
</organism>
<comment type="caution">
    <text evidence="10">The sequence shown here is derived from an EMBL/GenBank/DDBJ whole genome shotgun (WGS) entry which is preliminary data.</text>
</comment>
<keyword evidence="3" id="KW-0633">Potassium transport</keyword>
<dbReference type="SUPFAM" id="SSF51735">
    <property type="entry name" value="NAD(P)-binding Rossmann-fold domains"/>
    <property type="match status" value="1"/>
</dbReference>
<evidence type="ECO:0000256" key="1">
    <source>
        <dbReference type="ARBA" id="ARBA00017378"/>
    </source>
</evidence>
<dbReference type="Gene3D" id="3.40.50.720">
    <property type="entry name" value="NAD(P)-binding Rossmann-like Domain"/>
    <property type="match status" value="1"/>
</dbReference>
<protein>
    <recommendedName>
        <fullName evidence="1">Trk system potassium uptake protein TrkA</fullName>
    </recommendedName>
</protein>
<keyword evidence="12" id="KW-1185">Reference proteome</keyword>
<dbReference type="Pfam" id="PF02080">
    <property type="entry name" value="TrkA_C"/>
    <property type="match status" value="1"/>
</dbReference>
<keyword evidence="4" id="KW-0630">Potassium</keyword>
<reference evidence="11" key="2">
    <citation type="submission" date="2016-11" db="EMBL/GenBank/DDBJ databases">
        <authorList>
            <person name="Jaros S."/>
            <person name="Januszkiewicz K."/>
            <person name="Wedrychowicz H."/>
        </authorList>
    </citation>
    <scope>NUCLEOTIDE SEQUENCE [LARGE SCALE GENOMIC DNA]</scope>
    <source>
        <strain evidence="11">DSM 4029</strain>
    </source>
</reference>
<dbReference type="InterPro" id="IPR003148">
    <property type="entry name" value="RCK_N"/>
</dbReference>
<dbReference type="SUPFAM" id="SSF116726">
    <property type="entry name" value="TrkA C-terminal domain-like"/>
    <property type="match status" value="1"/>
</dbReference>
<dbReference type="InterPro" id="IPR006037">
    <property type="entry name" value="RCK_C"/>
</dbReference>
<keyword evidence="6" id="KW-0406">Ion transport</keyword>
<dbReference type="InterPro" id="IPR050721">
    <property type="entry name" value="Trk_Ktr_HKT_K-transport"/>
</dbReference>
<dbReference type="InterPro" id="IPR006036">
    <property type="entry name" value="K_uptake_TrkA"/>
</dbReference>
<evidence type="ECO:0000256" key="6">
    <source>
        <dbReference type="ARBA" id="ARBA00023065"/>
    </source>
</evidence>
<feature type="domain" description="RCK N-terminal" evidence="7">
    <location>
        <begin position="1"/>
        <end position="117"/>
    </location>
</feature>
<dbReference type="EMBL" id="FQVY01000007">
    <property type="protein sequence ID" value="SHG66770.1"/>
    <property type="molecule type" value="Genomic_DNA"/>
</dbReference>
<dbReference type="Proteomes" id="UP000184089">
    <property type="component" value="Unassembled WGS sequence"/>
</dbReference>
<proteinExistence type="predicted"/>
<dbReference type="PROSITE" id="PS51201">
    <property type="entry name" value="RCK_N"/>
    <property type="match status" value="1"/>
</dbReference>
<dbReference type="GO" id="GO:0015079">
    <property type="term" value="F:potassium ion transmembrane transporter activity"/>
    <property type="evidence" value="ECO:0007669"/>
    <property type="project" value="InterPro"/>
</dbReference>
<keyword evidence="5" id="KW-0520">NAD</keyword>
<keyword evidence="2" id="KW-0813">Transport</keyword>
<sequence length="218" mass="23438">MNVVIVGGGKIGLYLAETLLNHGHRPHVVEIDKRTCAHLADALDIPIICGDGTTIEALESADVGTADALISVSGRDEDNLISCQLAKMKFGVKKTVARVNNPRNLRVMKKLGVDVPVCTTNNIVRVIEHEADNAQIKLLMSLNAGAASLNEIVIPDHFPKAGQTLAEIGLSKDVVVVTITRGEEMLIPRGETTLESGDKVMVIAKNHSLHDINELFGR</sequence>
<gene>
    <name evidence="9" type="ORF">GT747_13910</name>
    <name evidence="10" type="ORF">SAMN05444424_2947</name>
</gene>
<dbReference type="AlphaFoldDB" id="A0AAQ1RXA4"/>
<evidence type="ECO:0000313" key="11">
    <source>
        <dbReference type="Proteomes" id="UP000184089"/>
    </source>
</evidence>
<evidence type="ECO:0000256" key="3">
    <source>
        <dbReference type="ARBA" id="ARBA00022538"/>
    </source>
</evidence>
<dbReference type="GO" id="GO:0005886">
    <property type="term" value="C:plasma membrane"/>
    <property type="evidence" value="ECO:0007669"/>
    <property type="project" value="InterPro"/>
</dbReference>
<evidence type="ECO:0000259" key="7">
    <source>
        <dbReference type="PROSITE" id="PS51201"/>
    </source>
</evidence>
<dbReference type="PANTHER" id="PTHR43833:SF5">
    <property type="entry name" value="TRK SYSTEM POTASSIUM UPTAKE PROTEIN TRKA"/>
    <property type="match status" value="1"/>
</dbReference>
<dbReference type="Gene3D" id="3.30.70.1450">
    <property type="entry name" value="Regulator of K+ conductance, C-terminal domain"/>
    <property type="match status" value="1"/>
</dbReference>
<dbReference type="RefSeq" id="WP_021661079.1">
    <property type="nucleotide sequence ID" value="NZ_FQVY01000007.1"/>
</dbReference>
<feature type="domain" description="RCK C-terminal" evidence="8">
    <location>
        <begin position="137"/>
        <end position="218"/>
    </location>
</feature>
<dbReference type="PROSITE" id="PS51202">
    <property type="entry name" value="RCK_C"/>
    <property type="match status" value="1"/>
</dbReference>
<evidence type="ECO:0000256" key="4">
    <source>
        <dbReference type="ARBA" id="ARBA00022958"/>
    </source>
</evidence>
<evidence type="ECO:0000256" key="5">
    <source>
        <dbReference type="ARBA" id="ARBA00023027"/>
    </source>
</evidence>
<dbReference type="PRINTS" id="PR00335">
    <property type="entry name" value="KUPTAKETRKA"/>
</dbReference>
<dbReference type="EMBL" id="WWVX01000011">
    <property type="protein sequence ID" value="MZL70845.1"/>
    <property type="molecule type" value="Genomic_DNA"/>
</dbReference>
<dbReference type="Proteomes" id="UP000474718">
    <property type="component" value="Unassembled WGS sequence"/>
</dbReference>
<accession>A0AAQ1RXA4</accession>
<dbReference type="InterPro" id="IPR036291">
    <property type="entry name" value="NAD(P)-bd_dom_sf"/>
</dbReference>
<name>A0AAQ1RXA4_9FIRM</name>
<evidence type="ECO:0000259" key="8">
    <source>
        <dbReference type="PROSITE" id="PS51202"/>
    </source>
</evidence>
<evidence type="ECO:0000313" key="10">
    <source>
        <dbReference type="EMBL" id="SHG66770.1"/>
    </source>
</evidence>
<evidence type="ECO:0000313" key="12">
    <source>
        <dbReference type="Proteomes" id="UP000474718"/>
    </source>
</evidence>
<evidence type="ECO:0000256" key="2">
    <source>
        <dbReference type="ARBA" id="ARBA00022448"/>
    </source>
</evidence>
<dbReference type="PANTHER" id="PTHR43833">
    <property type="entry name" value="POTASSIUM CHANNEL PROTEIN 2-RELATED-RELATED"/>
    <property type="match status" value="1"/>
</dbReference>
<evidence type="ECO:0000313" key="9">
    <source>
        <dbReference type="EMBL" id="MZL70845.1"/>
    </source>
</evidence>